<dbReference type="GeneID" id="104712535"/>
<dbReference type="PANTHER" id="PTHR31260">
    <property type="entry name" value="CYSTATIN/MONELLIN SUPERFAMILY PROTEIN"/>
    <property type="match status" value="1"/>
</dbReference>
<protein>
    <submittedName>
        <fullName evidence="2 3">UPF0725 protein At1g02770-like</fullName>
    </submittedName>
</protein>
<name>A0ABM1QDV2_CAMSA</name>
<dbReference type="PANTHER" id="PTHR31260:SF39">
    <property type="entry name" value="BNAA09G28770D PROTEIN"/>
    <property type="match status" value="1"/>
</dbReference>
<evidence type="ECO:0000313" key="2">
    <source>
        <dbReference type="RefSeq" id="XP_010427759.1"/>
    </source>
</evidence>
<keyword evidence="1" id="KW-1185">Reference proteome</keyword>
<organism evidence="1 3">
    <name type="scientific">Camelina sativa</name>
    <name type="common">False flax</name>
    <name type="synonym">Myagrum sativum</name>
    <dbReference type="NCBI Taxonomy" id="90675"/>
    <lineage>
        <taxon>Eukaryota</taxon>
        <taxon>Viridiplantae</taxon>
        <taxon>Streptophyta</taxon>
        <taxon>Embryophyta</taxon>
        <taxon>Tracheophyta</taxon>
        <taxon>Spermatophyta</taxon>
        <taxon>Magnoliopsida</taxon>
        <taxon>eudicotyledons</taxon>
        <taxon>Gunneridae</taxon>
        <taxon>Pentapetalae</taxon>
        <taxon>rosids</taxon>
        <taxon>malvids</taxon>
        <taxon>Brassicales</taxon>
        <taxon>Brassicaceae</taxon>
        <taxon>Camelineae</taxon>
        <taxon>Camelina</taxon>
    </lineage>
</organism>
<evidence type="ECO:0000313" key="1">
    <source>
        <dbReference type="Proteomes" id="UP000694864"/>
    </source>
</evidence>
<reference evidence="2 3" key="3">
    <citation type="submission" date="2025-05" db="UniProtKB">
        <authorList>
            <consortium name="RefSeq"/>
        </authorList>
    </citation>
    <scope>IDENTIFICATION</scope>
    <source>
        <tissue evidence="2 3">Leaf</tissue>
    </source>
</reference>
<gene>
    <name evidence="2 3" type="primary">LOC104712535</name>
</gene>
<dbReference type="Proteomes" id="UP000694864">
    <property type="component" value="Chromosome 9"/>
</dbReference>
<evidence type="ECO:0000313" key="3">
    <source>
        <dbReference type="RefSeq" id="XP_019084940.1"/>
    </source>
</evidence>
<sequence length="188" mass="21112">MLLRFLNTESGRKAMNLAMLGISEHLSKYGMFNARTCRGLVRENCIDGSCCGLVRLYACMGLHRYNLLQGTNLQLVDVKRYNKTVGSPAGSFYITLYATDPSTGNCLTFQTAVNVECCGEFVLTSYVAGPRGTVTNPKALVRDNYRVGNLPECPKENPFENRNRFYQVISPVLMKWVKEKMKSNSRVL</sequence>
<dbReference type="InterPro" id="IPR006462">
    <property type="entry name" value="MS5"/>
</dbReference>
<reference evidence="1" key="1">
    <citation type="journal article" date="1997" name="Nucleic Acids Res.">
        <title>tRNAscan-SE: a program for improved detection of transfer RNA genes in genomic sequence.</title>
        <authorList>
            <person name="Lowe T.M."/>
            <person name="Eddy S.R."/>
        </authorList>
    </citation>
    <scope>NUCLEOTIDE SEQUENCE [LARGE SCALE GENOMIC DNA]</scope>
    <source>
        <strain evidence="1">r\DH55</strain>
    </source>
</reference>
<reference evidence="1" key="2">
    <citation type="journal article" date="2014" name="Nat. Commun.">
        <title>The emerging biofuel crop Camelina sativa retains a highly undifferentiated hexaploid genome structure.</title>
        <authorList>
            <person name="Kagale S."/>
            <person name="Koh C."/>
            <person name="Nixon J."/>
            <person name="Bollina V."/>
            <person name="Clarke W.E."/>
            <person name="Tuteja R."/>
            <person name="Spillane C."/>
            <person name="Robinson S.J."/>
            <person name="Links M.G."/>
            <person name="Clarke C."/>
            <person name="Higgins E.E."/>
            <person name="Huebert T."/>
            <person name="Sharpe A.G."/>
            <person name="Parkin I.A."/>
        </authorList>
    </citation>
    <scope>NUCLEOTIDE SEQUENCE [LARGE SCALE GENOMIC DNA]</scope>
    <source>
        <strain evidence="1">r\DH55</strain>
    </source>
</reference>
<dbReference type="RefSeq" id="XP_010427759.1">
    <property type="nucleotide sequence ID" value="XM_010429457.1"/>
</dbReference>
<proteinExistence type="predicted"/>
<dbReference type="RefSeq" id="XP_019084940.1">
    <property type="nucleotide sequence ID" value="XM_019229395.1"/>
</dbReference>
<accession>A0ABM1QDV2</accession>